<reference evidence="3 4" key="1">
    <citation type="submission" date="2016-11" db="EMBL/GenBank/DDBJ databases">
        <title>Draft Genome Sequences of Nine Cyanobacterial Strains from Diverse Habitats.</title>
        <authorList>
            <person name="Zhu T."/>
            <person name="Hou S."/>
            <person name="Lu X."/>
            <person name="Hess W.R."/>
        </authorList>
    </citation>
    <scope>NUCLEOTIDE SEQUENCE [LARGE SCALE GENOMIC DNA]</scope>
    <source>
        <strain evidence="3 4">NIES-593</strain>
    </source>
</reference>
<feature type="transmembrane region" description="Helical" evidence="2">
    <location>
        <begin position="47"/>
        <end position="67"/>
    </location>
</feature>
<organism evidence="3 4">
    <name type="scientific">Hydrococcus rivularis NIES-593</name>
    <dbReference type="NCBI Taxonomy" id="1921803"/>
    <lineage>
        <taxon>Bacteria</taxon>
        <taxon>Bacillati</taxon>
        <taxon>Cyanobacteriota</taxon>
        <taxon>Cyanophyceae</taxon>
        <taxon>Pleurocapsales</taxon>
        <taxon>Hydrococcaceae</taxon>
        <taxon>Hydrococcus</taxon>
    </lineage>
</organism>
<dbReference type="InterPro" id="IPR021435">
    <property type="entry name" value="DUF3084"/>
</dbReference>
<dbReference type="SUPFAM" id="SSF57997">
    <property type="entry name" value="Tropomyosin"/>
    <property type="match status" value="1"/>
</dbReference>
<feature type="coiled-coil region" evidence="1">
    <location>
        <begin position="78"/>
        <end position="276"/>
    </location>
</feature>
<evidence type="ECO:0000256" key="2">
    <source>
        <dbReference type="SAM" id="Phobius"/>
    </source>
</evidence>
<dbReference type="Pfam" id="PF11283">
    <property type="entry name" value="DUF3084"/>
    <property type="match status" value="1"/>
</dbReference>
<keyword evidence="2" id="KW-0812">Transmembrane</keyword>
<sequence length="486" mass="55100">MTSAYVLITAIVILGGLIAVLGDRLGSKIGKARLTLFGLRPRQTAQLVTVLTGTLIALSTLGILFALSKSLRQGVFDLDRILKEKREVESELARVKQQRNQVERELSVARSEQTTVEGRLQQINQNFARARSQLKTISNQARTLQEDIKTLLAERQQLVRQKNDLSQQIARFQEQLKVKDRALSEQDQKIARQTEILKQRQTRLQELEKQQRLLQGKIDEQDRLIGQLDKSISDKDQSLKSKEEQLKELESQQAFLKREVEVLEDYYQTYQELRERRIAIVRGQVLSFAAVRIVDPNAVVGAIDRLLSQANRTAISATQPSNEEVRERVVKITKAQVEQLMAQIKDGRDYVVRILSAGNYVQGEKEVRVFADVALNQKVFEQNDIIATISVDSVEAKELTETDLQNRLDILLSASQFRARRSGIVGDIQVEDGRIKKILNFIEQLSQSKDVPDEIKAIASETAYTAGPLKLRLVALKDSKILFSTY</sequence>
<dbReference type="RefSeq" id="WP_073598449.1">
    <property type="nucleotide sequence ID" value="NZ_MRCB01000003.1"/>
</dbReference>
<protein>
    <recommendedName>
        <fullName evidence="5">DUF3084 domain-containing protein</fullName>
    </recommendedName>
</protein>
<dbReference type="AlphaFoldDB" id="A0A1U7HPU4"/>
<evidence type="ECO:0000313" key="4">
    <source>
        <dbReference type="Proteomes" id="UP000186868"/>
    </source>
</evidence>
<keyword evidence="2" id="KW-0472">Membrane</keyword>
<accession>A0A1U7HPU4</accession>
<dbReference type="Proteomes" id="UP000186868">
    <property type="component" value="Unassembled WGS sequence"/>
</dbReference>
<evidence type="ECO:0000313" key="3">
    <source>
        <dbReference type="EMBL" id="OKH25606.1"/>
    </source>
</evidence>
<comment type="caution">
    <text evidence="3">The sequence shown here is derived from an EMBL/GenBank/DDBJ whole genome shotgun (WGS) entry which is preliminary data.</text>
</comment>
<keyword evidence="4" id="KW-1185">Reference proteome</keyword>
<keyword evidence="1" id="KW-0175">Coiled coil</keyword>
<dbReference type="STRING" id="1921803.NIES593_04545"/>
<feature type="transmembrane region" description="Helical" evidence="2">
    <location>
        <begin position="6"/>
        <end position="26"/>
    </location>
</feature>
<dbReference type="OrthoDB" id="9812848at2"/>
<gene>
    <name evidence="3" type="ORF">NIES593_04545</name>
</gene>
<evidence type="ECO:0008006" key="5">
    <source>
        <dbReference type="Google" id="ProtNLM"/>
    </source>
</evidence>
<name>A0A1U7HPU4_9CYAN</name>
<keyword evidence="2" id="KW-1133">Transmembrane helix</keyword>
<dbReference type="EMBL" id="MRCB01000003">
    <property type="protein sequence ID" value="OKH25606.1"/>
    <property type="molecule type" value="Genomic_DNA"/>
</dbReference>
<evidence type="ECO:0000256" key="1">
    <source>
        <dbReference type="SAM" id="Coils"/>
    </source>
</evidence>
<proteinExistence type="predicted"/>